<protein>
    <submittedName>
        <fullName evidence="2">Uncharacterized protein</fullName>
    </submittedName>
</protein>
<dbReference type="EMBL" id="QRMS01000005">
    <property type="protein sequence ID" value="RHJ85113.1"/>
    <property type="molecule type" value="Genomic_DNA"/>
</dbReference>
<keyword evidence="1" id="KW-1133">Transmembrane helix</keyword>
<proteinExistence type="predicted"/>
<keyword evidence="1" id="KW-0812">Transmembrane</keyword>
<evidence type="ECO:0000313" key="2">
    <source>
        <dbReference type="EMBL" id="RHJ85113.1"/>
    </source>
</evidence>
<comment type="caution">
    <text evidence="2">The sequence shown here is derived from an EMBL/GenBank/DDBJ whole genome shotgun (WGS) entry which is preliminary data.</text>
</comment>
<feature type="transmembrane region" description="Helical" evidence="1">
    <location>
        <begin position="6"/>
        <end position="23"/>
    </location>
</feature>
<gene>
    <name evidence="2" type="ORF">DW099_15540</name>
</gene>
<evidence type="ECO:0000256" key="1">
    <source>
        <dbReference type="SAM" id="Phobius"/>
    </source>
</evidence>
<name>A0A415DWV8_9FIRM</name>
<dbReference type="AlphaFoldDB" id="A0A415DWV8"/>
<dbReference type="Proteomes" id="UP000284841">
    <property type="component" value="Unassembled WGS sequence"/>
</dbReference>
<dbReference type="OrthoDB" id="9890934at2"/>
<keyword evidence="1" id="KW-0472">Membrane</keyword>
<keyword evidence="3" id="KW-1185">Reference proteome</keyword>
<accession>A0A415DWV8</accession>
<organism evidence="2 3">
    <name type="scientific">Emergencia timonensis</name>
    <dbReference type="NCBI Taxonomy" id="1776384"/>
    <lineage>
        <taxon>Bacteria</taxon>
        <taxon>Bacillati</taxon>
        <taxon>Bacillota</taxon>
        <taxon>Clostridia</taxon>
        <taxon>Peptostreptococcales</taxon>
        <taxon>Anaerovoracaceae</taxon>
        <taxon>Emergencia</taxon>
    </lineage>
</organism>
<evidence type="ECO:0000313" key="3">
    <source>
        <dbReference type="Proteomes" id="UP000284841"/>
    </source>
</evidence>
<dbReference type="RefSeq" id="WP_118336313.1">
    <property type="nucleotide sequence ID" value="NZ_AP025567.1"/>
</dbReference>
<reference evidence="2 3" key="1">
    <citation type="submission" date="2018-08" db="EMBL/GenBank/DDBJ databases">
        <title>A genome reference for cultivated species of the human gut microbiota.</title>
        <authorList>
            <person name="Zou Y."/>
            <person name="Xue W."/>
            <person name="Luo G."/>
        </authorList>
    </citation>
    <scope>NUCLEOTIDE SEQUENCE [LARGE SCALE GENOMIC DNA]</scope>
    <source>
        <strain evidence="2 3">AM07-24</strain>
    </source>
</reference>
<dbReference type="STRING" id="1776384.GCA_900086585_00116"/>
<feature type="transmembrane region" description="Helical" evidence="1">
    <location>
        <begin position="54"/>
        <end position="74"/>
    </location>
</feature>
<sequence>MVYVLMFLPAICSAVALAVSLAYGREKSALVIAAVAAMSVFLLVKDTLPLPGAVNAVAVAFALTYLAISIYLAVKKRKERDAKC</sequence>